<feature type="compositionally biased region" description="Polar residues" evidence="2">
    <location>
        <begin position="139"/>
        <end position="148"/>
    </location>
</feature>
<evidence type="ECO:0000256" key="1">
    <source>
        <dbReference type="SAM" id="Coils"/>
    </source>
</evidence>
<dbReference type="OrthoDB" id="267763at2759"/>
<feature type="compositionally biased region" description="Low complexity" evidence="2">
    <location>
        <begin position="231"/>
        <end position="242"/>
    </location>
</feature>
<feature type="region of interest" description="Disordered" evidence="2">
    <location>
        <begin position="456"/>
        <end position="588"/>
    </location>
</feature>
<feature type="region of interest" description="Disordered" evidence="2">
    <location>
        <begin position="291"/>
        <end position="411"/>
    </location>
</feature>
<feature type="compositionally biased region" description="Pro residues" evidence="2">
    <location>
        <begin position="121"/>
        <end position="136"/>
    </location>
</feature>
<evidence type="ECO:0000256" key="2">
    <source>
        <dbReference type="SAM" id="MobiDB-lite"/>
    </source>
</evidence>
<comment type="caution">
    <text evidence="3">The sequence shown here is derived from an EMBL/GenBank/DDBJ whole genome shotgun (WGS) entry which is preliminary data.</text>
</comment>
<feature type="region of interest" description="Disordered" evidence="2">
    <location>
        <begin position="117"/>
        <end position="246"/>
    </location>
</feature>
<feature type="compositionally biased region" description="Low complexity" evidence="2">
    <location>
        <begin position="456"/>
        <end position="491"/>
    </location>
</feature>
<reference evidence="3 4" key="1">
    <citation type="submission" date="2021-03" db="EMBL/GenBank/DDBJ databases">
        <title>Leishmania (Mundinia) martiniquensis Genome sequencing and assembly.</title>
        <authorList>
            <person name="Almutairi H."/>
            <person name="Gatherer D."/>
        </authorList>
    </citation>
    <scope>NUCLEOTIDE SEQUENCE [LARGE SCALE GENOMIC DNA]</scope>
    <source>
        <strain evidence="3">LSCM1</strain>
    </source>
</reference>
<feature type="compositionally biased region" description="Polar residues" evidence="2">
    <location>
        <begin position="607"/>
        <end position="620"/>
    </location>
</feature>
<sequence>MSSPPVPAASSHLPGGAGAAASAATKQTGNVSGLMAAIQCVLEEHNVANARFILELPPAAAAATTSADAAALSAGDAHVREIQRASKALLVTASIDSPASNTEGGGANSTLLIRTQTTPAVAPPPPPEHQQPPPRARTPSPQAQSLALQQPHLFPKPSSPVPPAPHPGTAPQEDSVSSLGATMSPAAAAVDNDAKETRVPRAATAQEEPVSAIPTKLLAKPSSPPSRCPDDSFSAEDAATALADDDATSFRLVSNQLAHDMAIAEAQMSRKEILRKFVGRSAILDYRRQREAQMHGKAPKVPLSGTLHPGLPRKEDAAGASTKPPPQPRRVTAAPADKCSSRRPSAHAANCSGSAASVASAVLSPPSPPDQKQQPCRRSVVRLTPPPPSASLSSGGFGVRSTAMPDSSSLPSLVSAKKSAVPGKTPVFSILNKDGSRLFDQGTASVTPRSSLFGATPAGGASAAPPGAATSGGAPIETSWSSSNGNNTSVSHSRHSHPGSVCLRADDRVPPSPVHEPLLGTAAEEEANRQRSILVQTQLRTTTQEPQVLESEGTRGSEKALPKLWSEQSKENASRASRLQSQSRLSNTMPLDSLSLRCAAATTTVLGKHQTGTARDSPTVLSPRPPSRMPSSLAEDASARPSLRAMLQEQQQLHEASRRSMEEHNRLMQAARVVRTSPPTSSVLSNTFEASKTSTVELVTSPGRAAAAAISAADAAAAAKEGDPAQRTADIATSPAVSNTSVTSAPSAPGIHVVKFTLPHDQEARQAAVQQLCRSSAGTQHVDTKERYRALLAAQQEEFTAQEAKAQNYRELLNRAVEFNRFQQRRQNPKPS</sequence>
<evidence type="ECO:0000313" key="3">
    <source>
        <dbReference type="EMBL" id="KAG5481487.1"/>
    </source>
</evidence>
<feature type="region of interest" description="Disordered" evidence="2">
    <location>
        <begin position="1"/>
        <end position="21"/>
    </location>
</feature>
<name>A0A836H8G5_9TRYP</name>
<organism evidence="3 4">
    <name type="scientific">Leishmania martiniquensis</name>
    <dbReference type="NCBI Taxonomy" id="1580590"/>
    <lineage>
        <taxon>Eukaryota</taxon>
        <taxon>Discoba</taxon>
        <taxon>Euglenozoa</taxon>
        <taxon>Kinetoplastea</taxon>
        <taxon>Metakinetoplastina</taxon>
        <taxon>Trypanosomatida</taxon>
        <taxon>Trypanosomatidae</taxon>
        <taxon>Leishmaniinae</taxon>
        <taxon>Leishmania</taxon>
    </lineage>
</organism>
<dbReference type="AlphaFoldDB" id="A0A836H8G5"/>
<feature type="coiled-coil region" evidence="1">
    <location>
        <begin position="785"/>
        <end position="812"/>
    </location>
</feature>
<feature type="compositionally biased region" description="Low complexity" evidence="2">
    <location>
        <begin position="8"/>
        <end position="21"/>
    </location>
</feature>
<keyword evidence="1" id="KW-0175">Coiled coil</keyword>
<feature type="compositionally biased region" description="Basic and acidic residues" evidence="2">
    <location>
        <begin position="552"/>
        <end position="561"/>
    </location>
</feature>
<keyword evidence="4" id="KW-1185">Reference proteome</keyword>
<dbReference type="SMR" id="A0A836H8G5"/>
<feature type="compositionally biased region" description="Polar residues" evidence="2">
    <location>
        <begin position="530"/>
        <end position="546"/>
    </location>
</feature>
<protein>
    <submittedName>
        <fullName evidence="3">Uncharacterized protein</fullName>
    </submittedName>
</protein>
<feature type="compositionally biased region" description="Low complexity" evidence="2">
    <location>
        <begin position="348"/>
        <end position="374"/>
    </location>
</feature>
<feature type="compositionally biased region" description="Polar residues" evidence="2">
    <location>
        <begin position="172"/>
        <end position="181"/>
    </location>
</feature>
<feature type="compositionally biased region" description="Pro residues" evidence="2">
    <location>
        <begin position="157"/>
        <end position="168"/>
    </location>
</feature>
<dbReference type="RefSeq" id="XP_067179594.1">
    <property type="nucleotide sequence ID" value="XM_067322959.1"/>
</dbReference>
<feature type="compositionally biased region" description="Low complexity" evidence="2">
    <location>
        <begin position="574"/>
        <end position="586"/>
    </location>
</feature>
<proteinExistence type="predicted"/>
<evidence type="ECO:0000313" key="4">
    <source>
        <dbReference type="Proteomes" id="UP000673552"/>
    </source>
</evidence>
<dbReference type="GeneID" id="92515471"/>
<dbReference type="KEGG" id="lmat:92515471"/>
<accession>A0A836H8G5</accession>
<feature type="region of interest" description="Disordered" evidence="2">
    <location>
        <begin position="607"/>
        <end position="640"/>
    </location>
</feature>
<dbReference type="EMBL" id="JAFEUZ010000017">
    <property type="protein sequence ID" value="KAG5481487.1"/>
    <property type="molecule type" value="Genomic_DNA"/>
</dbReference>
<dbReference type="Proteomes" id="UP000673552">
    <property type="component" value="Chromosome 17"/>
</dbReference>
<gene>
    <name evidence="3" type="ORF">LSCM1_05504</name>
</gene>